<dbReference type="PANTHER" id="PTHR10806">
    <property type="entry name" value="SIGNAL PEPTIDASE COMPLEX CATALYTIC SUBUNIT SEC11"/>
    <property type="match status" value="1"/>
</dbReference>
<protein>
    <recommendedName>
        <fullName evidence="5">Signal peptidase I</fullName>
        <ecNumber evidence="5">3.4.21.89</ecNumber>
    </recommendedName>
</protein>
<evidence type="ECO:0000256" key="2">
    <source>
        <dbReference type="ARBA" id="ARBA00022692"/>
    </source>
</evidence>
<dbReference type="InterPro" id="IPR019533">
    <property type="entry name" value="Peptidase_S26"/>
</dbReference>
<evidence type="ECO:0000256" key="1">
    <source>
        <dbReference type="ARBA" id="ARBA00004370"/>
    </source>
</evidence>
<dbReference type="GO" id="GO:0004252">
    <property type="term" value="F:serine-type endopeptidase activity"/>
    <property type="evidence" value="ECO:0007669"/>
    <property type="project" value="UniProtKB-UniRule"/>
</dbReference>
<feature type="non-terminal residue" evidence="8">
    <location>
        <position position="1"/>
    </location>
</feature>
<evidence type="ECO:0000313" key="9">
    <source>
        <dbReference type="Proteomes" id="UP000228960"/>
    </source>
</evidence>
<dbReference type="GO" id="GO:0009003">
    <property type="term" value="F:signal peptidase activity"/>
    <property type="evidence" value="ECO:0007669"/>
    <property type="project" value="UniProtKB-EC"/>
</dbReference>
<name>A0A2M8GIH8_9BACT</name>
<accession>A0A2M8GIH8</accession>
<dbReference type="Gene3D" id="2.10.109.10">
    <property type="entry name" value="Umud Fragment, subunit A"/>
    <property type="match status" value="1"/>
</dbReference>
<proteinExistence type="predicted"/>
<dbReference type="GO" id="GO:0016020">
    <property type="term" value="C:membrane"/>
    <property type="evidence" value="ECO:0007669"/>
    <property type="project" value="UniProtKB-SubCell"/>
</dbReference>
<dbReference type="InterPro" id="IPR001733">
    <property type="entry name" value="Peptidase_S26B"/>
</dbReference>
<keyword evidence="3 6" id="KW-1133">Transmembrane helix</keyword>
<dbReference type="EC" id="3.4.21.89" evidence="5"/>
<feature type="transmembrane region" description="Helical" evidence="6">
    <location>
        <begin position="111"/>
        <end position="130"/>
    </location>
</feature>
<evidence type="ECO:0000259" key="7">
    <source>
        <dbReference type="Pfam" id="PF10502"/>
    </source>
</evidence>
<comment type="caution">
    <text evidence="8">The sequence shown here is derived from an EMBL/GenBank/DDBJ whole genome shotgun (WGS) entry which is preliminary data.</text>
</comment>
<evidence type="ECO:0000313" key="8">
    <source>
        <dbReference type="EMBL" id="PJC79603.1"/>
    </source>
</evidence>
<dbReference type="EMBL" id="PFQM01000139">
    <property type="protein sequence ID" value="PJC79603.1"/>
    <property type="molecule type" value="Genomic_DNA"/>
</dbReference>
<evidence type="ECO:0000256" key="6">
    <source>
        <dbReference type="SAM" id="Phobius"/>
    </source>
</evidence>
<dbReference type="Pfam" id="PF10502">
    <property type="entry name" value="Peptidase_S26"/>
    <property type="match status" value="1"/>
</dbReference>
<feature type="domain" description="Peptidase S26" evidence="7">
    <location>
        <begin position="8"/>
        <end position="61"/>
    </location>
</feature>
<dbReference type="AlphaFoldDB" id="A0A2M8GIH8"/>
<feature type="transmembrane region" description="Helical" evidence="6">
    <location>
        <begin position="151"/>
        <end position="172"/>
    </location>
</feature>
<sequence length="685" mass="74076">PFKNIPRTYVVVSGSMEPTIKTGSIVLTKPVNPKEIKVGDIVAFTSPSNSKDVILHRIFGIKSESPLRFSTKGDNNNPPDAWDLMDVGILGKQVYAVPYIGHIAAFVRKPLGFGLIIVLPALLFIIFQILNIKKYIKEEIDKQVKSKTIPLMFFFLSMFSVSSLFFTTFALAKLTSTATVSGTIFSTKDFAPPVTILDSIPPNTNTSPLTITYTSGDSDIDHVDLCYYFNDGIVENCSPNFDFNFPDGEGTYYFFTRAIDTSGNTEDPNIDLTNATIYDITPPTTNYVVNTGSTSFSGLSLLSENNWTIIGNGQSLADNSFQLGIGDSDSIDYLIQRLLLPQNLSSSLTFSYNYSSDDISEYDNLSVGVSTINSIFPIFSFGGTGTTGWQTISHSLAQWAGKTVDIFFKLTNSAQDMTLSTNILLKDIFVYPLDLRTGDTTPAEFLATDLGVGIDTSPAPTDISIGDTQINISSIDLATNIESEHSISIVTLPPVVLNKISSSTVTIYNNTDSAVDLSTYSLDVGTTTILSGTIPSFTSQDISLTVGTTSVGLLNNSFIVDSTTFEPLSIAIWQRQSDGLGPWTRINAPMSFDLQSRLSQSKITFTVSGLGTTLANMNYEILYTEGIIPRQIAGTILPHTIDSNGTASRDFFLGTCSSGSCTPASGIGSSFVVTFSGTTKTFILN</sequence>
<reference evidence="9" key="1">
    <citation type="submission" date="2017-09" db="EMBL/GenBank/DDBJ databases">
        <title>Depth-based differentiation of microbial function through sediment-hosted aquifers and enrichment of novel symbionts in the deep terrestrial subsurface.</title>
        <authorList>
            <person name="Probst A.J."/>
            <person name="Ladd B."/>
            <person name="Jarett J.K."/>
            <person name="Geller-Mcgrath D.E."/>
            <person name="Sieber C.M.K."/>
            <person name="Emerson J.B."/>
            <person name="Anantharaman K."/>
            <person name="Thomas B.C."/>
            <person name="Malmstrom R."/>
            <person name="Stieglmeier M."/>
            <person name="Klingl A."/>
            <person name="Woyke T."/>
            <person name="Ryan C.M."/>
            <person name="Banfield J.F."/>
        </authorList>
    </citation>
    <scope>NUCLEOTIDE SEQUENCE [LARGE SCALE GENOMIC DNA]</scope>
</reference>
<evidence type="ECO:0000256" key="5">
    <source>
        <dbReference type="NCBIfam" id="TIGR02228"/>
    </source>
</evidence>
<keyword evidence="2 6" id="KW-0812">Transmembrane</keyword>
<comment type="subcellular location">
    <subcellularLocation>
        <location evidence="1">Membrane</location>
    </subcellularLocation>
</comment>
<keyword evidence="4 6" id="KW-0472">Membrane</keyword>
<dbReference type="GO" id="GO:0006465">
    <property type="term" value="P:signal peptide processing"/>
    <property type="evidence" value="ECO:0007669"/>
    <property type="project" value="UniProtKB-UniRule"/>
</dbReference>
<dbReference type="CDD" id="cd06530">
    <property type="entry name" value="S26_SPase_I"/>
    <property type="match status" value="1"/>
</dbReference>
<dbReference type="Proteomes" id="UP000228960">
    <property type="component" value="Unassembled WGS sequence"/>
</dbReference>
<evidence type="ECO:0000256" key="4">
    <source>
        <dbReference type="ARBA" id="ARBA00023136"/>
    </source>
</evidence>
<dbReference type="SUPFAM" id="SSF51306">
    <property type="entry name" value="LexA/Signal peptidase"/>
    <property type="match status" value="1"/>
</dbReference>
<evidence type="ECO:0000256" key="3">
    <source>
        <dbReference type="ARBA" id="ARBA00022989"/>
    </source>
</evidence>
<dbReference type="InterPro" id="IPR036286">
    <property type="entry name" value="LexA/Signal_pep-like_sf"/>
</dbReference>
<gene>
    <name evidence="8" type="ORF">CO009_04295</name>
</gene>
<dbReference type="PANTHER" id="PTHR10806:SF6">
    <property type="entry name" value="SIGNAL PEPTIDASE COMPLEX CATALYTIC SUBUNIT SEC11"/>
    <property type="match status" value="1"/>
</dbReference>
<organism evidence="8 9">
    <name type="scientific">Candidatus Shapirobacteria bacterium CG_4_8_14_3_um_filter_35_11</name>
    <dbReference type="NCBI Taxonomy" id="1974874"/>
    <lineage>
        <taxon>Bacteria</taxon>
        <taxon>Candidatus Shapironibacteriota</taxon>
    </lineage>
</organism>
<dbReference type="PRINTS" id="PR00728">
    <property type="entry name" value="SIGNALPTASE"/>
</dbReference>
<dbReference type="NCBIfam" id="TIGR02228">
    <property type="entry name" value="sigpep_I_arch"/>
    <property type="match status" value="1"/>
</dbReference>